<keyword evidence="4" id="KW-0963">Cytoplasm</keyword>
<reference evidence="11" key="1">
    <citation type="submission" date="2013-11" db="EMBL/GenBank/DDBJ databases">
        <title>Genome sequence of the fusiform rust pathogen reveals effectors for host alternation and coevolution with pine.</title>
        <authorList>
            <consortium name="DOE Joint Genome Institute"/>
            <person name="Smith K."/>
            <person name="Pendleton A."/>
            <person name="Kubisiak T."/>
            <person name="Anderson C."/>
            <person name="Salamov A."/>
            <person name="Aerts A."/>
            <person name="Riley R."/>
            <person name="Clum A."/>
            <person name="Lindquist E."/>
            <person name="Ence D."/>
            <person name="Campbell M."/>
            <person name="Kronenberg Z."/>
            <person name="Feau N."/>
            <person name="Dhillon B."/>
            <person name="Hamelin R."/>
            <person name="Burleigh J."/>
            <person name="Smith J."/>
            <person name="Yandell M."/>
            <person name="Nelson C."/>
            <person name="Grigoriev I."/>
            <person name="Davis J."/>
        </authorList>
    </citation>
    <scope>NUCLEOTIDE SEQUENCE</scope>
    <source>
        <strain evidence="11">G11</strain>
    </source>
</reference>
<evidence type="ECO:0000256" key="8">
    <source>
        <dbReference type="ARBA" id="ARBA00023306"/>
    </source>
</evidence>
<protein>
    <recommendedName>
        <fullName evidence="10">SDE2-like domain-containing protein</fullName>
    </recommendedName>
</protein>
<keyword evidence="8" id="KW-0131">Cell cycle</keyword>
<proteinExistence type="inferred from homology"/>
<evidence type="ECO:0000313" key="11">
    <source>
        <dbReference type="EMBL" id="KAG0143599.1"/>
    </source>
</evidence>
<feature type="region of interest" description="Disordered" evidence="9">
    <location>
        <begin position="288"/>
        <end position="347"/>
    </location>
</feature>
<sequence>MAPSISVILSSFHPFPTISFSLPPSTPLSSLPHILSPLLHPDQQSLSTSSGTSISLTTSGHLFSLNSTPHASFVHLRLVPKVLGGKGGFGSQLRAAGGRMSSQKTQNNDSCRDLTGRRLSTIKEAKKLAAAIASEPERQAAQRREAEAKLIALNEEIARLDALVNGTDEGNVRKRRLNDSKELEQSKEGIEKVKSAVAMAMLKKKKKAKLAGTATSKVIEETKMNVIEEEREDVPITSGSISGQEVITKQATVESLTTPVPDAQPAVDTSSETLAAAIDNTKAEHVEVTEDVTELVSTNDTTKTNSVPTEPVDANPTPAKPNEPTPKSKKSRKASAVSTRKSTRQAS</sequence>
<evidence type="ECO:0000256" key="1">
    <source>
        <dbReference type="ARBA" id="ARBA00004123"/>
    </source>
</evidence>
<dbReference type="GO" id="GO:0006397">
    <property type="term" value="P:mRNA processing"/>
    <property type="evidence" value="ECO:0007669"/>
    <property type="project" value="UniProtKB-KW"/>
</dbReference>
<feature type="compositionally biased region" description="Polar residues" evidence="9">
    <location>
        <begin position="100"/>
        <end position="109"/>
    </location>
</feature>
<keyword evidence="12" id="KW-1185">Reference proteome</keyword>
<comment type="similarity">
    <text evidence="3">Belongs to the SDE2 family.</text>
</comment>
<evidence type="ECO:0000256" key="4">
    <source>
        <dbReference type="ARBA" id="ARBA00022490"/>
    </source>
</evidence>
<evidence type="ECO:0000256" key="3">
    <source>
        <dbReference type="ARBA" id="ARBA00008726"/>
    </source>
</evidence>
<dbReference type="PANTHER" id="PTHR12786">
    <property type="entry name" value="SPLICING FACTOR SF3A-RELATED"/>
    <property type="match status" value="1"/>
</dbReference>
<comment type="subcellular location">
    <subcellularLocation>
        <location evidence="2">Cytoplasm</location>
    </subcellularLocation>
    <subcellularLocation>
        <location evidence="1">Nucleus</location>
    </subcellularLocation>
</comment>
<comment type="caution">
    <text evidence="11">The sequence shown here is derived from an EMBL/GenBank/DDBJ whole genome shotgun (WGS) entry which is preliminary data.</text>
</comment>
<evidence type="ECO:0000259" key="10">
    <source>
        <dbReference type="Pfam" id="PF22782"/>
    </source>
</evidence>
<dbReference type="EMBL" id="MU167315">
    <property type="protein sequence ID" value="KAG0143599.1"/>
    <property type="molecule type" value="Genomic_DNA"/>
</dbReference>
<keyword evidence="6" id="KW-0508">mRNA splicing</keyword>
<dbReference type="AlphaFoldDB" id="A0A9P6NGB1"/>
<evidence type="ECO:0000256" key="7">
    <source>
        <dbReference type="ARBA" id="ARBA00023242"/>
    </source>
</evidence>
<dbReference type="InterPro" id="IPR053822">
    <property type="entry name" value="SDE2-like_dom"/>
</dbReference>
<accession>A0A9P6NGB1</accession>
<dbReference type="GO" id="GO:0005737">
    <property type="term" value="C:cytoplasm"/>
    <property type="evidence" value="ECO:0007669"/>
    <property type="project" value="UniProtKB-SubCell"/>
</dbReference>
<keyword evidence="7" id="KW-0539">Nucleus</keyword>
<evidence type="ECO:0000256" key="9">
    <source>
        <dbReference type="SAM" id="MobiDB-lite"/>
    </source>
</evidence>
<dbReference type="PANTHER" id="PTHR12786:SF1">
    <property type="entry name" value="SPLICING REGULATOR SDE2"/>
    <property type="match status" value="1"/>
</dbReference>
<dbReference type="InterPro" id="IPR051421">
    <property type="entry name" value="RNA_Proc_DNA_Dmg_Regulator"/>
</dbReference>
<organism evidence="11 12">
    <name type="scientific">Cronartium quercuum f. sp. fusiforme G11</name>
    <dbReference type="NCBI Taxonomy" id="708437"/>
    <lineage>
        <taxon>Eukaryota</taxon>
        <taxon>Fungi</taxon>
        <taxon>Dikarya</taxon>
        <taxon>Basidiomycota</taxon>
        <taxon>Pucciniomycotina</taxon>
        <taxon>Pucciniomycetes</taxon>
        <taxon>Pucciniales</taxon>
        <taxon>Coleosporiaceae</taxon>
        <taxon>Cronartium</taxon>
    </lineage>
</organism>
<evidence type="ECO:0000313" key="12">
    <source>
        <dbReference type="Proteomes" id="UP000886653"/>
    </source>
</evidence>
<feature type="region of interest" description="Disordered" evidence="9">
    <location>
        <begin position="93"/>
        <end position="113"/>
    </location>
</feature>
<gene>
    <name evidence="11" type="ORF">CROQUDRAFT_672863</name>
</gene>
<dbReference type="Pfam" id="PF22782">
    <property type="entry name" value="SDE2"/>
    <property type="match status" value="1"/>
</dbReference>
<evidence type="ECO:0000256" key="2">
    <source>
        <dbReference type="ARBA" id="ARBA00004496"/>
    </source>
</evidence>
<dbReference type="GO" id="GO:0005634">
    <property type="term" value="C:nucleus"/>
    <property type="evidence" value="ECO:0007669"/>
    <property type="project" value="UniProtKB-SubCell"/>
</dbReference>
<dbReference type="OrthoDB" id="547031at2759"/>
<dbReference type="Proteomes" id="UP000886653">
    <property type="component" value="Unassembled WGS sequence"/>
</dbReference>
<feature type="domain" description="SDE2-like" evidence="10">
    <location>
        <begin position="84"/>
        <end position="198"/>
    </location>
</feature>
<name>A0A9P6NGB1_9BASI</name>
<evidence type="ECO:0000256" key="5">
    <source>
        <dbReference type="ARBA" id="ARBA00022664"/>
    </source>
</evidence>
<feature type="compositionally biased region" description="Polar residues" evidence="9">
    <location>
        <begin position="295"/>
        <end position="308"/>
    </location>
</feature>
<keyword evidence="5" id="KW-0507">mRNA processing</keyword>
<evidence type="ECO:0000256" key="6">
    <source>
        <dbReference type="ARBA" id="ARBA00023187"/>
    </source>
</evidence>
<dbReference type="GO" id="GO:0008380">
    <property type="term" value="P:RNA splicing"/>
    <property type="evidence" value="ECO:0007669"/>
    <property type="project" value="UniProtKB-KW"/>
</dbReference>